<dbReference type="GO" id="GO:0046577">
    <property type="term" value="F:long-chain-alcohol oxidase activity"/>
    <property type="evidence" value="ECO:0007669"/>
    <property type="project" value="UniProtKB-EC"/>
</dbReference>
<evidence type="ECO:0000256" key="13">
    <source>
        <dbReference type="PIRSR" id="PIRSR028937-1"/>
    </source>
</evidence>
<feature type="active site" description="Proton acceptor" evidence="13">
    <location>
        <position position="671"/>
    </location>
</feature>
<keyword evidence="9" id="KW-1133">Transmembrane helix</keyword>
<evidence type="ECO:0000256" key="1">
    <source>
        <dbReference type="ARBA" id="ARBA00000920"/>
    </source>
</evidence>
<dbReference type="PRINTS" id="PR00420">
    <property type="entry name" value="RNGMNOXGNASE"/>
</dbReference>
<evidence type="ECO:0000256" key="2">
    <source>
        <dbReference type="ARBA" id="ARBA00003842"/>
    </source>
</evidence>
<name>A0A6A6G761_9PEZI</name>
<dbReference type="EC" id="1.1.3.20" evidence="5 12"/>
<comment type="subcellular location">
    <subcellularLocation>
        <location evidence="3">Membrane</location>
    </subcellularLocation>
</comment>
<keyword evidence="8" id="KW-0274">FAD</keyword>
<dbReference type="InterPro" id="IPR036188">
    <property type="entry name" value="FAD/NAD-bd_sf"/>
</dbReference>
<dbReference type="Proteomes" id="UP000799538">
    <property type="component" value="Unassembled WGS sequence"/>
</dbReference>
<dbReference type="PANTHER" id="PTHR46056:SF12">
    <property type="entry name" value="LONG-CHAIN-ALCOHOL OXIDASE"/>
    <property type="match status" value="1"/>
</dbReference>
<evidence type="ECO:0000256" key="7">
    <source>
        <dbReference type="ARBA" id="ARBA00022692"/>
    </source>
</evidence>
<comment type="catalytic activity">
    <reaction evidence="1 12">
        <text>a long-chain primary fatty alcohol + O2 = a long-chain fatty aldehyde + H2O2</text>
        <dbReference type="Rhea" id="RHEA:22756"/>
        <dbReference type="ChEBI" id="CHEBI:15379"/>
        <dbReference type="ChEBI" id="CHEBI:16240"/>
        <dbReference type="ChEBI" id="CHEBI:17176"/>
        <dbReference type="ChEBI" id="CHEBI:77396"/>
        <dbReference type="EC" id="1.1.3.20"/>
    </reaction>
</comment>
<dbReference type="PANTHER" id="PTHR46056">
    <property type="entry name" value="LONG-CHAIN-ALCOHOL OXIDASE"/>
    <property type="match status" value="1"/>
</dbReference>
<organism evidence="15 16">
    <name type="scientific">Elsinoe ampelina</name>
    <dbReference type="NCBI Taxonomy" id="302913"/>
    <lineage>
        <taxon>Eukaryota</taxon>
        <taxon>Fungi</taxon>
        <taxon>Dikarya</taxon>
        <taxon>Ascomycota</taxon>
        <taxon>Pezizomycotina</taxon>
        <taxon>Dothideomycetes</taxon>
        <taxon>Dothideomycetidae</taxon>
        <taxon>Myriangiales</taxon>
        <taxon>Elsinoaceae</taxon>
        <taxon>Elsinoe</taxon>
    </lineage>
</organism>
<evidence type="ECO:0000256" key="5">
    <source>
        <dbReference type="ARBA" id="ARBA00013125"/>
    </source>
</evidence>
<feature type="domain" description="Rhodanese" evidence="14">
    <location>
        <begin position="219"/>
        <end position="260"/>
    </location>
</feature>
<keyword evidence="6" id="KW-0285">Flavoprotein</keyword>
<comment type="function">
    <text evidence="2">Long-chain fatty alcohol oxidase involved in the omega-oxidation pathway of lipid degradation.</text>
</comment>
<dbReference type="Pfam" id="PF05199">
    <property type="entry name" value="GMC_oxred_C"/>
    <property type="match status" value="1"/>
</dbReference>
<proteinExistence type="inferred from homology"/>
<evidence type="ECO:0000256" key="6">
    <source>
        <dbReference type="ARBA" id="ARBA00022630"/>
    </source>
</evidence>
<sequence length="743" mass="79941">MQETIPEGPAPPADGLTEAQWQTLSALAEAVIPSLASTTVQASTQQLSITSDRIVKTKQAITQTTSPDRTESALVDDYLAESITSCDAFKDCALRFITFYADSETREGLQFILTALGNRAGSLLLTGRTMPVAYLPLAERTKILQEWSQAYIPFYRNLYRSFTQLSSIIWIRSSPVLGKLLTYPYTPINHSFGEGYPFEFVQIPPLRDSETPETLTADVIIIGSGCTGAVAASILSTAGLSVIVADKSYYWSPKHLPMTELQATQNLFHNGGITQVDGGLLSVVSGSCWGGGGSVNWSASLQLQSAIRQEWARLSGLPYFTSAAFQSDLDTVCERMGVSTSAVEHNATNRVLLEGARRLGMNAKAVPQNTGGEAHQCGYCTLGCGSCGKKGPTETWLPDAARAGATFLEGFACSKVVFANGSSRRATGVEGIWTSRGTDSFPNTSGSYSRRVHLSANKAVILASGALQTPVLLKRSGLTNPHIGSHLKLHPVNSLGAIMPERTSPWDGPILTSVVSDLENLDGRHHGVKLEATTMLPGFFLPMFPWRDALDWKEWCGKMGHAVGFISLARDSGEGKVYEDPKDAGRTRLAYSVNNKDARHIARGLEALARIAWTMGARELRVSAPFVPPLARGDGSEDEEQERLEKWLRTYIAPLIKSGLPSRDAQFASAHQMGSSRMGSSPRTSAVDGDGQVWGTKGLYVVDTSVFPAASGVNPMITGMAVARGIARGIVKKEVGEASRPML</sequence>
<keyword evidence="16" id="KW-1185">Reference proteome</keyword>
<dbReference type="PROSITE" id="PS50206">
    <property type="entry name" value="RHODANESE_3"/>
    <property type="match status" value="1"/>
</dbReference>
<evidence type="ECO:0000256" key="11">
    <source>
        <dbReference type="ARBA" id="ARBA00023136"/>
    </source>
</evidence>
<dbReference type="Pfam" id="PF00732">
    <property type="entry name" value="GMC_oxred_N"/>
    <property type="match status" value="1"/>
</dbReference>
<dbReference type="GO" id="GO:0050660">
    <property type="term" value="F:flavin adenine dinucleotide binding"/>
    <property type="evidence" value="ECO:0007669"/>
    <property type="project" value="InterPro"/>
</dbReference>
<evidence type="ECO:0000313" key="16">
    <source>
        <dbReference type="Proteomes" id="UP000799538"/>
    </source>
</evidence>
<evidence type="ECO:0000256" key="10">
    <source>
        <dbReference type="ARBA" id="ARBA00023002"/>
    </source>
</evidence>
<keyword evidence="11" id="KW-0472">Membrane</keyword>
<keyword evidence="10 12" id="KW-0560">Oxidoreductase</keyword>
<dbReference type="AlphaFoldDB" id="A0A6A6G761"/>
<evidence type="ECO:0000256" key="12">
    <source>
        <dbReference type="PIRNR" id="PIRNR028937"/>
    </source>
</evidence>
<dbReference type="PIRSF" id="PIRSF028937">
    <property type="entry name" value="Lg_Ch_AO"/>
    <property type="match status" value="1"/>
</dbReference>
<dbReference type="SUPFAM" id="SSF51905">
    <property type="entry name" value="FAD/NAD(P)-binding domain"/>
    <property type="match status" value="1"/>
</dbReference>
<comment type="similarity">
    <text evidence="4 12">Belongs to the GMC oxidoreductase family.</text>
</comment>
<evidence type="ECO:0000256" key="3">
    <source>
        <dbReference type="ARBA" id="ARBA00004370"/>
    </source>
</evidence>
<reference evidence="16" key="1">
    <citation type="journal article" date="2020" name="Stud. Mycol.">
        <title>101 Dothideomycetes genomes: A test case for predicting lifestyles and emergence of pathogens.</title>
        <authorList>
            <person name="Haridas S."/>
            <person name="Albert R."/>
            <person name="Binder M."/>
            <person name="Bloem J."/>
            <person name="LaButti K."/>
            <person name="Salamov A."/>
            <person name="Andreopoulos B."/>
            <person name="Baker S."/>
            <person name="Barry K."/>
            <person name="Bills G."/>
            <person name="Bluhm B."/>
            <person name="Cannon C."/>
            <person name="Castanera R."/>
            <person name="Culley D."/>
            <person name="Daum C."/>
            <person name="Ezra D."/>
            <person name="Gonzalez J."/>
            <person name="Henrissat B."/>
            <person name="Kuo A."/>
            <person name="Liang C."/>
            <person name="Lipzen A."/>
            <person name="Lutzoni F."/>
            <person name="Magnuson J."/>
            <person name="Mondo S."/>
            <person name="Nolan M."/>
            <person name="Ohm R."/>
            <person name="Pangilinan J."/>
            <person name="Park H.-J."/>
            <person name="Ramirez L."/>
            <person name="Alfaro M."/>
            <person name="Sun H."/>
            <person name="Tritt A."/>
            <person name="Yoshinaga Y."/>
            <person name="Zwiers L.-H."/>
            <person name="Turgeon B."/>
            <person name="Goodwin S."/>
            <person name="Spatafora J."/>
            <person name="Crous P."/>
            <person name="Grigoriev I."/>
        </authorList>
    </citation>
    <scope>NUCLEOTIDE SEQUENCE [LARGE SCALE GENOMIC DNA]</scope>
    <source>
        <strain evidence="16">CECT 20119</strain>
    </source>
</reference>
<evidence type="ECO:0000256" key="9">
    <source>
        <dbReference type="ARBA" id="ARBA00022989"/>
    </source>
</evidence>
<dbReference type="EMBL" id="ML992510">
    <property type="protein sequence ID" value="KAF2221605.1"/>
    <property type="molecule type" value="Genomic_DNA"/>
</dbReference>
<dbReference type="InterPro" id="IPR007867">
    <property type="entry name" value="GMC_OxRtase_C"/>
</dbReference>
<protein>
    <recommendedName>
        <fullName evidence="5 12">Long-chain-alcohol oxidase</fullName>
        <ecNumber evidence="5 12">1.1.3.20</ecNumber>
    </recommendedName>
</protein>
<dbReference type="InterPro" id="IPR012400">
    <property type="entry name" value="Long_Oxdase"/>
</dbReference>
<evidence type="ECO:0000256" key="4">
    <source>
        <dbReference type="ARBA" id="ARBA00010790"/>
    </source>
</evidence>
<evidence type="ECO:0000313" key="15">
    <source>
        <dbReference type="EMBL" id="KAF2221605.1"/>
    </source>
</evidence>
<dbReference type="InterPro" id="IPR001763">
    <property type="entry name" value="Rhodanese-like_dom"/>
</dbReference>
<gene>
    <name evidence="15" type="ORF">BDZ85DRAFT_201473</name>
</gene>
<evidence type="ECO:0000256" key="8">
    <source>
        <dbReference type="ARBA" id="ARBA00022827"/>
    </source>
</evidence>
<dbReference type="GO" id="GO:0016020">
    <property type="term" value="C:membrane"/>
    <property type="evidence" value="ECO:0007669"/>
    <property type="project" value="UniProtKB-SubCell"/>
</dbReference>
<dbReference type="OrthoDB" id="269227at2759"/>
<dbReference type="InterPro" id="IPR000172">
    <property type="entry name" value="GMC_OxRdtase_N"/>
</dbReference>
<dbReference type="Gene3D" id="3.50.50.60">
    <property type="entry name" value="FAD/NAD(P)-binding domain"/>
    <property type="match status" value="2"/>
</dbReference>
<evidence type="ECO:0000259" key="14">
    <source>
        <dbReference type="PROSITE" id="PS50206"/>
    </source>
</evidence>
<keyword evidence="7" id="KW-0812">Transmembrane</keyword>
<accession>A0A6A6G761</accession>